<feature type="transmembrane region" description="Helical" evidence="2">
    <location>
        <begin position="18"/>
        <end position="42"/>
    </location>
</feature>
<reference evidence="4 5" key="1">
    <citation type="submission" date="2023-09" db="EMBL/GenBank/DDBJ databases">
        <title>Pangenome analysis of Batrachochytrium dendrobatidis and related Chytrids.</title>
        <authorList>
            <person name="Yacoub M.N."/>
            <person name="Stajich J.E."/>
            <person name="James T.Y."/>
        </authorList>
    </citation>
    <scope>NUCLEOTIDE SEQUENCE [LARGE SCALE GENOMIC DNA]</scope>
    <source>
        <strain evidence="4 5">JEL0888</strain>
    </source>
</reference>
<feature type="compositionally biased region" description="Polar residues" evidence="1">
    <location>
        <begin position="380"/>
        <end position="390"/>
    </location>
</feature>
<dbReference type="Proteomes" id="UP001527925">
    <property type="component" value="Unassembled WGS sequence"/>
</dbReference>
<dbReference type="InterPro" id="IPR057589">
    <property type="entry name" value="GT_PLOD"/>
</dbReference>
<feature type="region of interest" description="Disordered" evidence="1">
    <location>
        <begin position="376"/>
        <end position="398"/>
    </location>
</feature>
<organism evidence="4 5">
    <name type="scientific">Polyrhizophydium stewartii</name>
    <dbReference type="NCBI Taxonomy" id="2732419"/>
    <lineage>
        <taxon>Eukaryota</taxon>
        <taxon>Fungi</taxon>
        <taxon>Fungi incertae sedis</taxon>
        <taxon>Chytridiomycota</taxon>
        <taxon>Chytridiomycota incertae sedis</taxon>
        <taxon>Chytridiomycetes</taxon>
        <taxon>Rhizophydiales</taxon>
        <taxon>Rhizophydiales incertae sedis</taxon>
        <taxon>Polyrhizophydium</taxon>
    </lineage>
</organism>
<evidence type="ECO:0000256" key="2">
    <source>
        <dbReference type="SAM" id="Phobius"/>
    </source>
</evidence>
<feature type="domain" description="PLOD1-3-like GT" evidence="3">
    <location>
        <begin position="187"/>
        <end position="349"/>
    </location>
</feature>
<evidence type="ECO:0000313" key="5">
    <source>
        <dbReference type="Proteomes" id="UP001527925"/>
    </source>
</evidence>
<evidence type="ECO:0000259" key="3">
    <source>
        <dbReference type="Pfam" id="PF25342"/>
    </source>
</evidence>
<dbReference type="EMBL" id="JADGIZ020000059">
    <property type="protein sequence ID" value="KAL2912675.1"/>
    <property type="molecule type" value="Genomic_DNA"/>
</dbReference>
<evidence type="ECO:0000313" key="4">
    <source>
        <dbReference type="EMBL" id="KAL2912675.1"/>
    </source>
</evidence>
<accession>A0ABR4MZH1</accession>
<dbReference type="CDD" id="cd22997">
    <property type="entry name" value="GT_LH"/>
    <property type="match status" value="1"/>
</dbReference>
<comment type="caution">
    <text evidence="4">The sequence shown here is derived from an EMBL/GenBank/DDBJ whole genome shotgun (WGS) entry which is preliminary data.</text>
</comment>
<proteinExistence type="predicted"/>
<sequence>MLFLAVYVVSKYLRCRKVLVIAVLSLAFLACFVPVASIYPIYGGDTDFERKSVLGELFNVTVSAAAVSRTSRPLVVHKPISLEVNGRPVLLHEGTNTKTLERLDSKTGYLLAADPSCNSDRHSNRNDEQCGNEVLDAARNPHAPSIRPSSPLRKPLAASERDRVGRYFGMCASRDPACPVEWISFISTCTAGGNRFIKSVTEKGFPVTVLGLGTVWRSRWGQRIRILHDYLTHVPDERIIVWSDADDVVVAPHTTIDSLVEVYRDMVRRRGGPTIFFPAEVACYPDGKLWRNYTRAENIPNGQGPSPFTYLNAGVMVGPASHIRALIRTIYKEDCSDDQRSFTHAILDPIIWWPDGAGFQVSSSRQDMRVGATRIPRVGSASQGDGKSSQAAPAAKAGAAAGTAEPEYDLVEDFPPPGAVPLIGLDYWNSMIAAMYGQYAKNVTYSSKGVTIPATKGSPLIIHQNGDKRHNKILEILARAFGLEYDQAAIDFAKKTKQI</sequence>
<evidence type="ECO:0000256" key="1">
    <source>
        <dbReference type="SAM" id="MobiDB-lite"/>
    </source>
</evidence>
<keyword evidence="2" id="KW-0472">Membrane</keyword>
<name>A0ABR4MZH1_9FUNG</name>
<gene>
    <name evidence="4" type="ORF">HK105_207782</name>
</gene>
<dbReference type="Pfam" id="PF25342">
    <property type="entry name" value="GT_PLOD"/>
    <property type="match status" value="1"/>
</dbReference>
<protein>
    <recommendedName>
        <fullName evidence="3">PLOD1-3-like GT domain-containing protein</fullName>
    </recommendedName>
</protein>
<keyword evidence="2" id="KW-1133">Transmembrane helix</keyword>
<keyword evidence="5" id="KW-1185">Reference proteome</keyword>
<keyword evidence="2" id="KW-0812">Transmembrane</keyword>